<dbReference type="InterPro" id="IPR050706">
    <property type="entry name" value="Cyclic-di-GMP_PDE-like"/>
</dbReference>
<evidence type="ECO:0000313" key="3">
    <source>
        <dbReference type="Proteomes" id="UP001589788"/>
    </source>
</evidence>
<dbReference type="PANTHER" id="PTHR33121:SF70">
    <property type="entry name" value="SIGNALING PROTEIN YKOW"/>
    <property type="match status" value="1"/>
</dbReference>
<reference evidence="2 3" key="1">
    <citation type="submission" date="2024-09" db="EMBL/GenBank/DDBJ databases">
        <authorList>
            <person name="Sun Q."/>
            <person name="Mori K."/>
        </authorList>
    </citation>
    <scope>NUCLEOTIDE SEQUENCE [LARGE SCALE GENOMIC DNA]</scope>
    <source>
        <strain evidence="2 3">JCM 15389</strain>
    </source>
</reference>
<proteinExistence type="predicted"/>
<dbReference type="PANTHER" id="PTHR33121">
    <property type="entry name" value="CYCLIC DI-GMP PHOSPHODIESTERASE PDEF"/>
    <property type="match status" value="1"/>
</dbReference>
<dbReference type="EMBL" id="JBHLYQ010000043">
    <property type="protein sequence ID" value="MFC0081688.1"/>
    <property type="molecule type" value="Genomic_DNA"/>
</dbReference>
<dbReference type="InterPro" id="IPR035919">
    <property type="entry name" value="EAL_sf"/>
</dbReference>
<gene>
    <name evidence="2" type="ORF">ACFFRE_05955</name>
</gene>
<organism evidence="2 3">
    <name type="scientific">Aciditerrimonas ferrireducens</name>
    <dbReference type="NCBI Taxonomy" id="667306"/>
    <lineage>
        <taxon>Bacteria</taxon>
        <taxon>Bacillati</taxon>
        <taxon>Actinomycetota</taxon>
        <taxon>Acidimicrobiia</taxon>
        <taxon>Acidimicrobiales</taxon>
        <taxon>Acidimicrobiaceae</taxon>
        <taxon>Aciditerrimonas</taxon>
    </lineage>
</organism>
<comment type="caution">
    <text evidence="2">The sequence shown here is derived from an EMBL/GenBank/DDBJ whole genome shotgun (WGS) entry which is preliminary data.</text>
</comment>
<dbReference type="InterPro" id="IPR001633">
    <property type="entry name" value="EAL_dom"/>
</dbReference>
<dbReference type="Gene3D" id="3.20.20.450">
    <property type="entry name" value="EAL domain"/>
    <property type="match status" value="1"/>
</dbReference>
<evidence type="ECO:0000259" key="1">
    <source>
        <dbReference type="PROSITE" id="PS50883"/>
    </source>
</evidence>
<name>A0ABV6C304_9ACTN</name>
<accession>A0ABV6C304</accession>
<dbReference type="RefSeq" id="WP_248105536.1">
    <property type="nucleotide sequence ID" value="NZ_JAKHEX010000003.1"/>
</dbReference>
<dbReference type="PROSITE" id="PS50883">
    <property type="entry name" value="EAL"/>
    <property type="match status" value="1"/>
</dbReference>
<dbReference type="Pfam" id="PF00563">
    <property type="entry name" value="EAL"/>
    <property type="match status" value="1"/>
</dbReference>
<dbReference type="Proteomes" id="UP001589788">
    <property type="component" value="Unassembled WGS sequence"/>
</dbReference>
<evidence type="ECO:0000313" key="2">
    <source>
        <dbReference type="EMBL" id="MFC0081688.1"/>
    </source>
</evidence>
<keyword evidence="3" id="KW-1185">Reference proteome</keyword>
<feature type="domain" description="EAL" evidence="1">
    <location>
        <begin position="1"/>
        <end position="77"/>
    </location>
</feature>
<protein>
    <submittedName>
        <fullName evidence="2">EAL domain-containing protein</fullName>
    </submittedName>
</protein>
<sequence>MKIDKLFVDDLGGRSRGVVQAVVDLARAYGPTVTAEGIEDPGCAEELARLGCHLGQGFLFVRPGPLGALLDQLRAQGPGLDEDWLPEPSR</sequence>
<dbReference type="SUPFAM" id="SSF141868">
    <property type="entry name" value="EAL domain-like"/>
    <property type="match status" value="1"/>
</dbReference>